<feature type="domain" description="Electron transfer flavoprotein alpha subunit C-terminal" evidence="2">
    <location>
        <begin position="205"/>
        <end position="284"/>
    </location>
</feature>
<evidence type="ECO:0000313" key="5">
    <source>
        <dbReference type="Proteomes" id="UP000282930"/>
    </source>
</evidence>
<dbReference type="InterPro" id="IPR014730">
    <property type="entry name" value="ETF_a/b_N"/>
</dbReference>
<proteinExistence type="inferred from homology"/>
<organism evidence="4 5">
    <name type="scientific">Caldicellulosiruptor changbaiensis</name>
    <dbReference type="NCBI Taxonomy" id="1222016"/>
    <lineage>
        <taxon>Bacteria</taxon>
        <taxon>Bacillati</taxon>
        <taxon>Bacillota</taxon>
        <taxon>Bacillota incertae sedis</taxon>
        <taxon>Caldicellulosiruptorales</taxon>
        <taxon>Caldicellulosiruptoraceae</taxon>
        <taxon>Caldicellulosiruptor</taxon>
    </lineage>
</organism>
<name>A0A3T0D6D8_9FIRM</name>
<comment type="similarity">
    <text evidence="1">Belongs to the ETF alpha-subunit/FixB family.</text>
</comment>
<accession>A0A3T0D6D8</accession>
<dbReference type="Proteomes" id="UP000282930">
    <property type="component" value="Chromosome"/>
</dbReference>
<reference evidence="4 5" key="1">
    <citation type="submission" date="2018-12" db="EMBL/GenBank/DDBJ databases">
        <title>Genome sequence from the cellulolytic species, Caldicellulosiruptor changbaiensis.</title>
        <authorList>
            <person name="Blumer-Schuette S.E."/>
            <person name="Mendoza C."/>
        </authorList>
    </citation>
    <scope>NUCLEOTIDE SEQUENCE [LARGE SCALE GENOMIC DNA]</scope>
    <source>
        <strain evidence="4 5">CBS-Z</strain>
    </source>
</reference>
<evidence type="ECO:0000313" key="4">
    <source>
        <dbReference type="EMBL" id="AZT90472.1"/>
    </source>
</evidence>
<dbReference type="GO" id="GO:0009055">
    <property type="term" value="F:electron transfer activity"/>
    <property type="evidence" value="ECO:0007669"/>
    <property type="project" value="InterPro"/>
</dbReference>
<dbReference type="KEGG" id="ccha:ELD05_07330"/>
<dbReference type="InterPro" id="IPR001308">
    <property type="entry name" value="ETF_a/FixB"/>
</dbReference>
<dbReference type="InterPro" id="IPR014729">
    <property type="entry name" value="Rossmann-like_a/b/a_fold"/>
</dbReference>
<gene>
    <name evidence="4" type="ORF">ELD05_07330</name>
</gene>
<keyword evidence="5" id="KW-1185">Reference proteome</keyword>
<dbReference type="GO" id="GO:0050660">
    <property type="term" value="F:flavin adenine dinucleotide binding"/>
    <property type="evidence" value="ECO:0007669"/>
    <property type="project" value="InterPro"/>
</dbReference>
<dbReference type="GO" id="GO:0033539">
    <property type="term" value="P:fatty acid beta-oxidation using acyl-CoA dehydrogenase"/>
    <property type="evidence" value="ECO:0007669"/>
    <property type="project" value="TreeGrafter"/>
</dbReference>
<protein>
    <submittedName>
        <fullName evidence="4">Electron transfer flavoprotein subunit alpha/FixB family protein</fullName>
    </submittedName>
</protein>
<feature type="domain" description="Electron transfer flavoprotein alpha/beta-subunit N-terminal" evidence="3">
    <location>
        <begin position="74"/>
        <end position="162"/>
    </location>
</feature>
<dbReference type="Gene3D" id="3.40.50.1220">
    <property type="entry name" value="TPP-binding domain"/>
    <property type="match status" value="1"/>
</dbReference>
<dbReference type="Pfam" id="PF00766">
    <property type="entry name" value="ETF_alpha"/>
    <property type="match status" value="1"/>
</dbReference>
<evidence type="ECO:0000259" key="2">
    <source>
        <dbReference type="Pfam" id="PF00766"/>
    </source>
</evidence>
<dbReference type="PANTHER" id="PTHR43153:SF1">
    <property type="entry name" value="ELECTRON TRANSFER FLAVOPROTEIN SUBUNIT ALPHA, MITOCHONDRIAL"/>
    <property type="match status" value="1"/>
</dbReference>
<dbReference type="SUPFAM" id="SSF52402">
    <property type="entry name" value="Adenine nucleotide alpha hydrolases-like"/>
    <property type="match status" value="1"/>
</dbReference>
<dbReference type="Gene3D" id="3.40.50.620">
    <property type="entry name" value="HUPs"/>
    <property type="match status" value="1"/>
</dbReference>
<evidence type="ECO:0000256" key="1">
    <source>
        <dbReference type="ARBA" id="ARBA00005817"/>
    </source>
</evidence>
<dbReference type="EMBL" id="CP034791">
    <property type="protein sequence ID" value="AZT90472.1"/>
    <property type="molecule type" value="Genomic_DNA"/>
</dbReference>
<dbReference type="AlphaFoldDB" id="A0A3T0D6D8"/>
<sequence>MEYTIFVPVIFNGDKLQKVNSLLSLIKSKVSKQKKIIVGIYTNTFLDEVLINQLKLFDDCQVFIYPNSNLSFYEGPYIEAVTKSIEEFKPQMVVALSDEFMKSVLARVAARFSAGFAVDCFDIQFDESSEKFIFLKPAYGSNINAKISIKDSPITFVTIKSKSGIECLYKRPKNVEISRKQIEIENKAGQISFIEKIVIETIDNKLESAKIVIGVGRGIKDKDNLKYAFELADLLGGAVGVTRPLVDLGWADKELQIGQSGKIISPDVYFAFGISGAAHHICGIGKPKLLIAVNKNKDAEIFKIANYGIVADATQTMKSFIRVFKERLEKC</sequence>
<dbReference type="RefSeq" id="WP_127351917.1">
    <property type="nucleotide sequence ID" value="NZ_CP034791.1"/>
</dbReference>
<dbReference type="SUPFAM" id="SSF52467">
    <property type="entry name" value="DHS-like NAD/FAD-binding domain"/>
    <property type="match status" value="1"/>
</dbReference>
<dbReference type="Pfam" id="PF01012">
    <property type="entry name" value="ETF"/>
    <property type="match status" value="1"/>
</dbReference>
<dbReference type="PANTHER" id="PTHR43153">
    <property type="entry name" value="ELECTRON TRANSFER FLAVOPROTEIN ALPHA"/>
    <property type="match status" value="1"/>
</dbReference>
<dbReference type="InterPro" id="IPR029035">
    <property type="entry name" value="DHS-like_NAD/FAD-binding_dom"/>
</dbReference>
<evidence type="ECO:0000259" key="3">
    <source>
        <dbReference type="Pfam" id="PF01012"/>
    </source>
</evidence>
<dbReference type="InterPro" id="IPR014731">
    <property type="entry name" value="ETF_asu_C"/>
</dbReference>